<sequence length="95" mass="11382">MHRRKSGRSRLRIYLDVLEIVYREGGKVRFTKLLSESNIPYDRFLRYEDELERRGLISESRDGDARYVELTAEGAKFLEELRRMERFLRDLGLGL</sequence>
<dbReference type="Proteomes" id="UP000509448">
    <property type="component" value="Chromosome"/>
</dbReference>
<organism evidence="2 3">
    <name type="scientific">Conexivisphaera calida</name>
    <dbReference type="NCBI Taxonomy" id="1874277"/>
    <lineage>
        <taxon>Archaea</taxon>
        <taxon>Nitrososphaerota</taxon>
        <taxon>Conexivisphaeria</taxon>
        <taxon>Conexivisphaerales</taxon>
        <taxon>Conexivisphaeraceae</taxon>
        <taxon>Conexivisphaera</taxon>
    </lineage>
</organism>
<keyword evidence="3" id="KW-1185">Reference proteome</keyword>
<evidence type="ECO:0000259" key="1">
    <source>
        <dbReference type="Pfam" id="PF14947"/>
    </source>
</evidence>
<accession>A0A4P2VI89</accession>
<dbReference type="InterPro" id="IPR036388">
    <property type="entry name" value="WH-like_DNA-bd_sf"/>
</dbReference>
<protein>
    <recommendedName>
        <fullName evidence="1">ArnR1-like winged helix-turn-helix domain-containing protein</fullName>
    </recommendedName>
</protein>
<feature type="domain" description="ArnR1-like winged helix-turn-helix" evidence="1">
    <location>
        <begin position="8"/>
        <end position="86"/>
    </location>
</feature>
<dbReference type="Pfam" id="PF14947">
    <property type="entry name" value="HTH_45"/>
    <property type="match status" value="1"/>
</dbReference>
<dbReference type="Gene3D" id="1.10.10.10">
    <property type="entry name" value="Winged helix-like DNA-binding domain superfamily/Winged helix DNA-binding domain"/>
    <property type="match status" value="1"/>
</dbReference>
<evidence type="ECO:0000313" key="2">
    <source>
        <dbReference type="EMBL" id="BBE42892.1"/>
    </source>
</evidence>
<gene>
    <name evidence="2" type="ORF">NAS2_1512</name>
</gene>
<dbReference type="RefSeq" id="WP_232085505.1">
    <property type="nucleotide sequence ID" value="NZ_AP018732.1"/>
</dbReference>
<proteinExistence type="predicted"/>
<evidence type="ECO:0000313" key="3">
    <source>
        <dbReference type="Proteomes" id="UP000509448"/>
    </source>
</evidence>
<dbReference type="GeneID" id="55585322"/>
<dbReference type="InterPro" id="IPR038723">
    <property type="entry name" value="ArnR1-like_HTH"/>
</dbReference>
<dbReference type="SUPFAM" id="SSF46785">
    <property type="entry name" value="Winged helix' DNA-binding domain"/>
    <property type="match status" value="1"/>
</dbReference>
<dbReference type="InterPro" id="IPR036390">
    <property type="entry name" value="WH_DNA-bd_sf"/>
</dbReference>
<dbReference type="AlphaFoldDB" id="A0A4P2VI89"/>
<name>A0A4P2VI89_9ARCH</name>
<dbReference type="KEGG" id="ccai:NAS2_1512"/>
<dbReference type="EMBL" id="AP018732">
    <property type="protein sequence ID" value="BBE42892.1"/>
    <property type="molecule type" value="Genomic_DNA"/>
</dbReference>
<reference evidence="2 3" key="1">
    <citation type="journal article" date="2019" name="ISME J.">
        <title>Isolation and characterization of a thermophilic sulfur- and iron-reducing thaumarchaeote from a terrestrial acidic hot spring.</title>
        <authorList>
            <person name="Kato S."/>
            <person name="Itoh T."/>
            <person name="Yuki M."/>
            <person name="Nagamori M."/>
            <person name="Ohnishi M."/>
            <person name="Uematsu K."/>
            <person name="Suzuki K."/>
            <person name="Takashina T."/>
            <person name="Ohkuma M."/>
        </authorList>
    </citation>
    <scope>NUCLEOTIDE SEQUENCE [LARGE SCALE GENOMIC DNA]</scope>
    <source>
        <strain evidence="2 3">NAS-02</strain>
    </source>
</reference>